<organism evidence="1 2">
    <name type="scientific">Hygrophoropsis aurantiaca</name>
    <dbReference type="NCBI Taxonomy" id="72124"/>
    <lineage>
        <taxon>Eukaryota</taxon>
        <taxon>Fungi</taxon>
        <taxon>Dikarya</taxon>
        <taxon>Basidiomycota</taxon>
        <taxon>Agaricomycotina</taxon>
        <taxon>Agaricomycetes</taxon>
        <taxon>Agaricomycetidae</taxon>
        <taxon>Boletales</taxon>
        <taxon>Coniophorineae</taxon>
        <taxon>Hygrophoropsidaceae</taxon>
        <taxon>Hygrophoropsis</taxon>
    </lineage>
</organism>
<comment type="caution">
    <text evidence="1">The sequence shown here is derived from an EMBL/GenBank/DDBJ whole genome shotgun (WGS) entry which is preliminary data.</text>
</comment>
<protein>
    <submittedName>
        <fullName evidence="1">Uncharacterized protein</fullName>
    </submittedName>
</protein>
<evidence type="ECO:0000313" key="1">
    <source>
        <dbReference type="EMBL" id="KAH7903439.1"/>
    </source>
</evidence>
<gene>
    <name evidence="1" type="ORF">BJ138DRAFT_144904</name>
</gene>
<accession>A0ACB7ZRX2</accession>
<name>A0ACB7ZRX2_9AGAM</name>
<dbReference type="EMBL" id="MU268971">
    <property type="protein sequence ID" value="KAH7903439.1"/>
    <property type="molecule type" value="Genomic_DNA"/>
</dbReference>
<dbReference type="Proteomes" id="UP000790377">
    <property type="component" value="Unassembled WGS sequence"/>
</dbReference>
<reference evidence="1" key="1">
    <citation type="journal article" date="2021" name="New Phytol.">
        <title>Evolutionary innovations through gain and loss of genes in the ectomycorrhizal Boletales.</title>
        <authorList>
            <person name="Wu G."/>
            <person name="Miyauchi S."/>
            <person name="Morin E."/>
            <person name="Kuo A."/>
            <person name="Drula E."/>
            <person name="Varga T."/>
            <person name="Kohler A."/>
            <person name="Feng B."/>
            <person name="Cao Y."/>
            <person name="Lipzen A."/>
            <person name="Daum C."/>
            <person name="Hundley H."/>
            <person name="Pangilinan J."/>
            <person name="Johnson J."/>
            <person name="Barry K."/>
            <person name="LaButti K."/>
            <person name="Ng V."/>
            <person name="Ahrendt S."/>
            <person name="Min B."/>
            <person name="Choi I.G."/>
            <person name="Park H."/>
            <person name="Plett J.M."/>
            <person name="Magnuson J."/>
            <person name="Spatafora J.W."/>
            <person name="Nagy L.G."/>
            <person name="Henrissat B."/>
            <person name="Grigoriev I.V."/>
            <person name="Yang Z.L."/>
            <person name="Xu J."/>
            <person name="Martin F.M."/>
        </authorList>
    </citation>
    <scope>NUCLEOTIDE SEQUENCE</scope>
    <source>
        <strain evidence="1">ATCC 28755</strain>
    </source>
</reference>
<evidence type="ECO:0000313" key="2">
    <source>
        <dbReference type="Proteomes" id="UP000790377"/>
    </source>
</evidence>
<sequence>MACFKPSPSPAPPTPDMFLEAIVATDSKVVFCVPAFVEAWARFPDNIAILQTLKAIIYAGAPMNVAIGDRLSSAGVNLVPFYGSTEMGCFSTFIPNGKQPDEWQYFGISKHLSVEMVPQDNFDNIFEPVVLASPSFSPNVINTTVRGQPGYASSDLLLRHPTNPEIYKVFGRADDQIMLSTGEKTNPVPLETMFVQDPYVATAIMFGRGRFQNGVLIQPKEPFEPDTAKLTAFRNAIWPTVEKVNNHAPTHSRIFKEMIIVTSPSKPFEYTPKGTPQRHACLVAYEEEIEALYAAIKESSQPELTPPTQWTADSTLHFIRNVVEKVVLAPLTDDLDLFQVGCDSLQATWIRNTILRSLRASSGLHIHGVPFSFVYNHPTIRALSAYVFDLVIQGADKAREKVPGVLDTLSAPAAPEPRRPSTSYASDNIVAGSTLEKLVDNGGLPLILMHGGSGTLLAFLPLMQKMKTSLWALQLTAEVPLHSVDAIAQCYFEKIKAAQPRGPYRLGADCVTSLILFALAKLFEANGDQIMQLSFIEHFPLLFTSTKFEPDEESIRQQSPTDKMENRVIRDLAVPLFTIGSPSHLQVAKGLIAALDGQETDSFITMILHNLKRLFSITYEFIFKLLPPGQSYSSSAARQAVIDWLATVQAPVTTFVASEGIIKLFPEWDDLGTRQAFPNARVVKVPSNHFSVFESTIFVDSIQ</sequence>
<proteinExistence type="predicted"/>
<keyword evidence="2" id="KW-1185">Reference proteome</keyword>